<protein>
    <submittedName>
        <fullName evidence="1">Uncharacterized protein</fullName>
    </submittedName>
</protein>
<name>A0A3G5ADM7_9VIRU</name>
<gene>
    <name evidence="1" type="ORF">Satyrvirus9_8</name>
</gene>
<proteinExistence type="predicted"/>
<dbReference type="EMBL" id="MK072445">
    <property type="protein sequence ID" value="AYV85282.1"/>
    <property type="molecule type" value="Genomic_DNA"/>
</dbReference>
<organism evidence="1">
    <name type="scientific">Satyrvirus sp</name>
    <dbReference type="NCBI Taxonomy" id="2487771"/>
    <lineage>
        <taxon>Viruses</taxon>
        <taxon>Varidnaviria</taxon>
        <taxon>Bamfordvirae</taxon>
        <taxon>Nucleocytoviricota</taxon>
        <taxon>Megaviricetes</taxon>
        <taxon>Imitervirales</taxon>
        <taxon>Mimiviridae</taxon>
        <taxon>Megamimivirinae</taxon>
    </lineage>
</organism>
<sequence>MAETAENGMENIINVKTFIQNLTYYIKIGIYINKGTTSDSILERCIKIYNKYKTIESSEVMTESDETFIRKCYKRLNLILKINKDGTPVDIRVKENQSKMIFLEPHMSIVKDDLGSMEEYATKNNINILTEIPLMFILRESKYKELLWQYTRSLFYISQILICQQSMHTDSVKQNIFQNIFDGATKQLELILENIAEIEEKIKLNQIMALDKYLNTKLIKTGINEKNINVAKQEIKEMFVKKGIQQDRSVEKMIDSISEKIAGISLDKQNVVSDMYNIASMVANEMKSDIEADPDKFQNTVVAITEIFKETMEDTCENNNKVPDDIKGTINTLLSSMQDNNEPNDETIKSLENIMESNCINDYINKEQFFGSIKDNDGKINIKKMQNYLENNN</sequence>
<evidence type="ECO:0000313" key="1">
    <source>
        <dbReference type="EMBL" id="AYV85282.1"/>
    </source>
</evidence>
<accession>A0A3G5ADM7</accession>
<reference evidence="1" key="1">
    <citation type="submission" date="2018-10" db="EMBL/GenBank/DDBJ databases">
        <title>Hidden diversity of soil giant viruses.</title>
        <authorList>
            <person name="Schulz F."/>
            <person name="Alteio L."/>
            <person name="Goudeau D."/>
            <person name="Ryan E.M."/>
            <person name="Malmstrom R.R."/>
            <person name="Blanchard J."/>
            <person name="Woyke T."/>
        </authorList>
    </citation>
    <scope>NUCLEOTIDE SEQUENCE</scope>
    <source>
        <strain evidence="1">SAV1</strain>
    </source>
</reference>